<dbReference type="SUPFAM" id="SSF46565">
    <property type="entry name" value="Chaperone J-domain"/>
    <property type="match status" value="1"/>
</dbReference>
<sequence>MSDIANRDEAMRCLEIARAAIAAGDGARAEKFANKALRLYRCPESEALALRVAEANAWAAGAGGARGGAAGPSTSPRREQQQQQQRQHGGGAHPRGGGAQQQQQQQHARGAGGLGAGVEGLRRRAGGAEQPPPEDPSVTPEQRQLVARILASKDYYEILAVSRTADDDGIKRAYRKLALRLHPDKNKAHRAEDAFKSVSRAFSCLSDADKRAHYDRTGYESHGDAAAAARTRGGGGGGGARGGFGGGPFGQMGGMYYSSDDIDPEEIFNMFFGAGAFGAHRAFRTQFGGGPRAQQRRPAGSRQEEAPRSPLLGFIQLLPVLLLVALALFSGASDPVYSLERDTKYSQQLATARLEVPYFVKSVPDFEAKFGRPGSHSRSVLERQVESEHYERTHLRCQQERMTQHRLYTWGSRDKAKGLEMPGCDELAALNDRLGIGRGGGQRAGVAY</sequence>
<evidence type="ECO:0000256" key="6">
    <source>
        <dbReference type="SAM" id="MobiDB-lite"/>
    </source>
</evidence>
<evidence type="ECO:0000256" key="5">
    <source>
        <dbReference type="ARBA" id="ARBA00023136"/>
    </source>
</evidence>
<gene>
    <name evidence="8" type="ORF">Rsub_13083</name>
</gene>
<feature type="compositionally biased region" description="Gly residues" evidence="6">
    <location>
        <begin position="88"/>
        <end position="99"/>
    </location>
</feature>
<dbReference type="CDD" id="cd06257">
    <property type="entry name" value="DnaJ"/>
    <property type="match status" value="1"/>
</dbReference>
<comment type="caution">
    <text evidence="8">The sequence shown here is derived from an EMBL/GenBank/DDBJ whole genome shotgun (WGS) entry which is preliminary data.</text>
</comment>
<dbReference type="GO" id="GO:0005789">
    <property type="term" value="C:endoplasmic reticulum membrane"/>
    <property type="evidence" value="ECO:0007669"/>
    <property type="project" value="UniProtKB-SubCell"/>
</dbReference>
<evidence type="ECO:0000313" key="9">
    <source>
        <dbReference type="Proteomes" id="UP000247498"/>
    </source>
</evidence>
<dbReference type="Pfam" id="PF09320">
    <property type="entry name" value="DUF1977"/>
    <property type="match status" value="1"/>
</dbReference>
<dbReference type="GO" id="GO:0071218">
    <property type="term" value="P:cellular response to misfolded protein"/>
    <property type="evidence" value="ECO:0007669"/>
    <property type="project" value="TreeGrafter"/>
</dbReference>
<dbReference type="PANTHER" id="PTHR43908:SF3">
    <property type="entry name" value="AT29763P-RELATED"/>
    <property type="match status" value="1"/>
</dbReference>
<name>A0A2V0PQK2_9CHLO</name>
<evidence type="ECO:0000259" key="7">
    <source>
        <dbReference type="PROSITE" id="PS50076"/>
    </source>
</evidence>
<feature type="region of interest" description="Disordered" evidence="6">
    <location>
        <begin position="287"/>
        <end position="306"/>
    </location>
</feature>
<evidence type="ECO:0000313" key="8">
    <source>
        <dbReference type="EMBL" id="GBG00351.1"/>
    </source>
</evidence>
<dbReference type="InterPro" id="IPR015399">
    <property type="entry name" value="DUF1977_DnaJ-like"/>
</dbReference>
<keyword evidence="2" id="KW-0812">Transmembrane</keyword>
<dbReference type="PRINTS" id="PR00625">
    <property type="entry name" value="JDOMAIN"/>
</dbReference>
<keyword evidence="3" id="KW-0256">Endoplasmic reticulum</keyword>
<feature type="compositionally biased region" description="Gly residues" evidence="6">
    <location>
        <begin position="232"/>
        <end position="242"/>
    </location>
</feature>
<dbReference type="PANTHER" id="PTHR43908">
    <property type="entry name" value="AT29763P-RELATED"/>
    <property type="match status" value="1"/>
</dbReference>
<reference evidence="8 9" key="1">
    <citation type="journal article" date="2018" name="Sci. Rep.">
        <title>Raphidocelis subcapitata (=Pseudokirchneriella subcapitata) provides an insight into genome evolution and environmental adaptations in the Sphaeropleales.</title>
        <authorList>
            <person name="Suzuki S."/>
            <person name="Yamaguchi H."/>
            <person name="Nakajima N."/>
            <person name="Kawachi M."/>
        </authorList>
    </citation>
    <scope>NUCLEOTIDE SEQUENCE [LARGE SCALE GENOMIC DNA]</scope>
    <source>
        <strain evidence="8 9">NIES-35</strain>
    </source>
</reference>
<evidence type="ECO:0000256" key="2">
    <source>
        <dbReference type="ARBA" id="ARBA00022692"/>
    </source>
</evidence>
<dbReference type="Gene3D" id="1.10.287.110">
    <property type="entry name" value="DnaJ domain"/>
    <property type="match status" value="1"/>
</dbReference>
<dbReference type="InParanoid" id="A0A2V0PQK2"/>
<evidence type="ECO:0000256" key="3">
    <source>
        <dbReference type="ARBA" id="ARBA00022824"/>
    </source>
</evidence>
<proteinExistence type="predicted"/>
<dbReference type="InterPro" id="IPR051100">
    <property type="entry name" value="DnaJ_subfamily_B/C"/>
</dbReference>
<feature type="compositionally biased region" description="Low complexity" evidence="6">
    <location>
        <begin position="100"/>
        <end position="109"/>
    </location>
</feature>
<keyword evidence="5" id="KW-0472">Membrane</keyword>
<dbReference type="InterPro" id="IPR018253">
    <property type="entry name" value="DnaJ_domain_CS"/>
</dbReference>
<dbReference type="Pfam" id="PF00226">
    <property type="entry name" value="DnaJ"/>
    <property type="match status" value="1"/>
</dbReference>
<dbReference type="STRING" id="307507.A0A2V0PQK2"/>
<comment type="subcellular location">
    <subcellularLocation>
        <location evidence="1">Endoplasmic reticulum membrane</location>
        <topology evidence="1">Single-pass membrane protein</topology>
    </subcellularLocation>
</comment>
<dbReference type="SMART" id="SM00271">
    <property type="entry name" value="DnaJ"/>
    <property type="match status" value="1"/>
</dbReference>
<feature type="domain" description="J" evidence="7">
    <location>
        <begin position="154"/>
        <end position="218"/>
    </location>
</feature>
<feature type="region of interest" description="Disordered" evidence="6">
    <location>
        <begin position="62"/>
        <end position="141"/>
    </location>
</feature>
<dbReference type="GO" id="GO:0030544">
    <property type="term" value="F:Hsp70 protein binding"/>
    <property type="evidence" value="ECO:0007669"/>
    <property type="project" value="TreeGrafter"/>
</dbReference>
<dbReference type="FunCoup" id="A0A2V0PQK2">
    <property type="interactions" value="1973"/>
</dbReference>
<evidence type="ECO:0000256" key="1">
    <source>
        <dbReference type="ARBA" id="ARBA00004389"/>
    </source>
</evidence>
<dbReference type="EMBL" id="BDRX01000214">
    <property type="protein sequence ID" value="GBG00351.1"/>
    <property type="molecule type" value="Genomic_DNA"/>
</dbReference>
<dbReference type="PROSITE" id="PS50076">
    <property type="entry name" value="DNAJ_2"/>
    <property type="match status" value="1"/>
</dbReference>
<dbReference type="InterPro" id="IPR036869">
    <property type="entry name" value="J_dom_sf"/>
</dbReference>
<protein>
    <recommendedName>
        <fullName evidence="7">J domain-containing protein</fullName>
    </recommendedName>
</protein>
<accession>A0A2V0PQK2</accession>
<feature type="region of interest" description="Disordered" evidence="6">
    <location>
        <begin position="222"/>
        <end position="242"/>
    </location>
</feature>
<dbReference type="InterPro" id="IPR001623">
    <property type="entry name" value="DnaJ_domain"/>
</dbReference>
<dbReference type="OrthoDB" id="10250354at2759"/>
<evidence type="ECO:0000256" key="4">
    <source>
        <dbReference type="ARBA" id="ARBA00022989"/>
    </source>
</evidence>
<keyword evidence="4" id="KW-1133">Transmembrane helix</keyword>
<dbReference type="PROSITE" id="PS00636">
    <property type="entry name" value="DNAJ_1"/>
    <property type="match status" value="1"/>
</dbReference>
<keyword evidence="9" id="KW-1185">Reference proteome</keyword>
<dbReference type="Proteomes" id="UP000247498">
    <property type="component" value="Unassembled WGS sequence"/>
</dbReference>
<dbReference type="AlphaFoldDB" id="A0A2V0PQK2"/>
<organism evidence="8 9">
    <name type="scientific">Raphidocelis subcapitata</name>
    <dbReference type="NCBI Taxonomy" id="307507"/>
    <lineage>
        <taxon>Eukaryota</taxon>
        <taxon>Viridiplantae</taxon>
        <taxon>Chlorophyta</taxon>
        <taxon>core chlorophytes</taxon>
        <taxon>Chlorophyceae</taxon>
        <taxon>CS clade</taxon>
        <taxon>Sphaeropleales</taxon>
        <taxon>Selenastraceae</taxon>
        <taxon>Raphidocelis</taxon>
    </lineage>
</organism>